<gene>
    <name evidence="3" type="ORF">Hamer_G001503</name>
</gene>
<organism evidence="3 4">
    <name type="scientific">Homarus americanus</name>
    <name type="common">American lobster</name>
    <dbReference type="NCBI Taxonomy" id="6706"/>
    <lineage>
        <taxon>Eukaryota</taxon>
        <taxon>Metazoa</taxon>
        <taxon>Ecdysozoa</taxon>
        <taxon>Arthropoda</taxon>
        <taxon>Crustacea</taxon>
        <taxon>Multicrustacea</taxon>
        <taxon>Malacostraca</taxon>
        <taxon>Eumalacostraca</taxon>
        <taxon>Eucarida</taxon>
        <taxon>Decapoda</taxon>
        <taxon>Pleocyemata</taxon>
        <taxon>Astacidea</taxon>
        <taxon>Nephropoidea</taxon>
        <taxon>Nephropidae</taxon>
        <taxon>Homarus</taxon>
    </lineage>
</organism>
<feature type="chain" id="PRO_5035171543" description="Cytochrome c domain-containing protein" evidence="2">
    <location>
        <begin position="35"/>
        <end position="276"/>
    </location>
</feature>
<reference evidence="3" key="1">
    <citation type="journal article" date="2021" name="Sci. Adv.">
        <title>The American lobster genome reveals insights on longevity, neural, and immune adaptations.</title>
        <authorList>
            <person name="Polinski J.M."/>
            <person name="Zimin A.V."/>
            <person name="Clark K.F."/>
            <person name="Kohn A.B."/>
            <person name="Sadowski N."/>
            <person name="Timp W."/>
            <person name="Ptitsyn A."/>
            <person name="Khanna P."/>
            <person name="Romanova D.Y."/>
            <person name="Williams P."/>
            <person name="Greenwood S.J."/>
            <person name="Moroz L.L."/>
            <person name="Walt D.R."/>
            <person name="Bodnar A.G."/>
        </authorList>
    </citation>
    <scope>NUCLEOTIDE SEQUENCE</scope>
    <source>
        <strain evidence="3">GMGI-L3</strain>
    </source>
</reference>
<evidence type="ECO:0000256" key="2">
    <source>
        <dbReference type="SAM" id="SignalP"/>
    </source>
</evidence>
<evidence type="ECO:0000313" key="3">
    <source>
        <dbReference type="EMBL" id="KAG7175416.1"/>
    </source>
</evidence>
<dbReference type="Proteomes" id="UP000747542">
    <property type="component" value="Unassembled WGS sequence"/>
</dbReference>
<name>A0A8J5N7V9_HOMAM</name>
<accession>A0A8J5N7V9</accession>
<keyword evidence="1" id="KW-0812">Transmembrane</keyword>
<proteinExistence type="predicted"/>
<feature type="signal peptide" evidence="2">
    <location>
        <begin position="1"/>
        <end position="34"/>
    </location>
</feature>
<dbReference type="AlphaFoldDB" id="A0A8J5N7V9"/>
<evidence type="ECO:0000313" key="4">
    <source>
        <dbReference type="Proteomes" id="UP000747542"/>
    </source>
</evidence>
<keyword evidence="2" id="KW-0732">Signal</keyword>
<sequence length="276" mass="29068">MRTGSCVSLKQYGARMSWVYLLFSAALVIGSTLAEMEVDATNQVHLGEDGAVEGRACATCHGGAETISSVPYGSGGLDVGDHGTFIPTGHFDLFGGLFSAIGGLGTGVFAIPILAVNIAILVLLAILLAHVKQLGGYGDTGSVDPIIHYAPVPSYSSGVGVGGGSTYQSYDSGAGGYSKRSTEEARGLPSPSTFQFLSKMVADAISKYSEMESEGAASSDAKETTSQTVSRQRVMTWLMLGRLITETRQMDKLKSRTQTDDEFYGQTKTAIQFVMN</sequence>
<feature type="transmembrane region" description="Helical" evidence="1">
    <location>
        <begin position="97"/>
        <end position="128"/>
    </location>
</feature>
<keyword evidence="1" id="KW-0472">Membrane</keyword>
<keyword evidence="1" id="KW-1133">Transmembrane helix</keyword>
<comment type="caution">
    <text evidence="3">The sequence shown here is derived from an EMBL/GenBank/DDBJ whole genome shotgun (WGS) entry which is preliminary data.</text>
</comment>
<evidence type="ECO:0008006" key="5">
    <source>
        <dbReference type="Google" id="ProtNLM"/>
    </source>
</evidence>
<keyword evidence="4" id="KW-1185">Reference proteome</keyword>
<protein>
    <recommendedName>
        <fullName evidence="5">Cytochrome c domain-containing protein</fullName>
    </recommendedName>
</protein>
<evidence type="ECO:0000256" key="1">
    <source>
        <dbReference type="SAM" id="Phobius"/>
    </source>
</evidence>
<dbReference type="EMBL" id="JAHLQT010006108">
    <property type="protein sequence ID" value="KAG7175416.1"/>
    <property type="molecule type" value="Genomic_DNA"/>
</dbReference>